<dbReference type="RefSeq" id="XP_010278039.1">
    <property type="nucleotide sequence ID" value="XM_010279737.2"/>
</dbReference>
<feature type="domain" description="RING-type" evidence="8">
    <location>
        <begin position="156"/>
        <end position="198"/>
    </location>
</feature>
<evidence type="ECO:0000256" key="2">
    <source>
        <dbReference type="ARBA" id="ARBA00022692"/>
    </source>
</evidence>
<dbReference type="GO" id="GO:0016020">
    <property type="term" value="C:membrane"/>
    <property type="evidence" value="ECO:0007669"/>
    <property type="project" value="UniProtKB-SubCell"/>
</dbReference>
<dbReference type="KEGG" id="nnu:104612350"/>
<dbReference type="FunCoup" id="A0A1U8BM08">
    <property type="interactions" value="18"/>
</dbReference>
<evidence type="ECO:0000313" key="9">
    <source>
        <dbReference type="Proteomes" id="UP000189703"/>
    </source>
</evidence>
<evidence type="ECO:0000256" key="3">
    <source>
        <dbReference type="ARBA" id="ARBA00022723"/>
    </source>
</evidence>
<protein>
    <submittedName>
        <fullName evidence="10">RING-H2 finger protein ATL56-like</fullName>
    </submittedName>
</protein>
<sequence>MSSEREDDANIGLNRGRSIGGARYTSLPSSPPAGAPELLVSSPQPPPFSMRSRHASTKPNPVLLSFLLRVVVMAIVISLFFLFVGIATIFLIHLCVVGGAFHRRRRRQAYSRDSGEGEVEFGVGLSPEDLQKLPCCNYGGVVALASGSASGSNRDCAVCLERLREEEQFRVLPGCKHAFHVNCVDAWLVKVPSCPICRSGIELRSSLGSGDFRV</sequence>
<dbReference type="OrthoDB" id="8062037at2759"/>
<evidence type="ECO:0000256" key="5">
    <source>
        <dbReference type="ARBA" id="ARBA00022833"/>
    </source>
</evidence>
<dbReference type="PROSITE" id="PS50089">
    <property type="entry name" value="ZF_RING_2"/>
    <property type="match status" value="1"/>
</dbReference>
<dbReference type="Proteomes" id="UP000189703">
    <property type="component" value="Unplaced"/>
</dbReference>
<dbReference type="GO" id="GO:0008270">
    <property type="term" value="F:zinc ion binding"/>
    <property type="evidence" value="ECO:0007669"/>
    <property type="project" value="UniProtKB-KW"/>
</dbReference>
<keyword evidence="4" id="KW-0863">Zinc-finger</keyword>
<evidence type="ECO:0000256" key="4">
    <source>
        <dbReference type="ARBA" id="ARBA00022771"/>
    </source>
</evidence>
<keyword evidence="3" id="KW-0479">Metal-binding</keyword>
<dbReference type="Pfam" id="PF13639">
    <property type="entry name" value="zf-RING_2"/>
    <property type="match status" value="1"/>
</dbReference>
<evidence type="ECO:0000256" key="7">
    <source>
        <dbReference type="ARBA" id="ARBA00023136"/>
    </source>
</evidence>
<dbReference type="InterPro" id="IPR001841">
    <property type="entry name" value="Znf_RING"/>
</dbReference>
<keyword evidence="9" id="KW-1185">Reference proteome</keyword>
<dbReference type="InterPro" id="IPR013083">
    <property type="entry name" value="Znf_RING/FYVE/PHD"/>
</dbReference>
<name>A0A1U8BM08_NELNU</name>
<keyword evidence="2" id="KW-0812">Transmembrane</keyword>
<reference evidence="10" key="1">
    <citation type="submission" date="2025-08" db="UniProtKB">
        <authorList>
            <consortium name="RefSeq"/>
        </authorList>
    </citation>
    <scope>IDENTIFICATION</scope>
</reference>
<evidence type="ECO:0000256" key="6">
    <source>
        <dbReference type="ARBA" id="ARBA00022989"/>
    </source>
</evidence>
<dbReference type="eggNOG" id="KOG0800">
    <property type="taxonomic scope" value="Eukaryota"/>
</dbReference>
<keyword evidence="5" id="KW-0862">Zinc</keyword>
<dbReference type="SUPFAM" id="SSF57850">
    <property type="entry name" value="RING/U-box"/>
    <property type="match status" value="1"/>
</dbReference>
<keyword evidence="7" id="KW-0472">Membrane</keyword>
<dbReference type="PANTHER" id="PTHR46539">
    <property type="entry name" value="E3 UBIQUITIN-PROTEIN LIGASE ATL42"/>
    <property type="match status" value="1"/>
</dbReference>
<organism evidence="9 10">
    <name type="scientific">Nelumbo nucifera</name>
    <name type="common">Sacred lotus</name>
    <dbReference type="NCBI Taxonomy" id="4432"/>
    <lineage>
        <taxon>Eukaryota</taxon>
        <taxon>Viridiplantae</taxon>
        <taxon>Streptophyta</taxon>
        <taxon>Embryophyta</taxon>
        <taxon>Tracheophyta</taxon>
        <taxon>Spermatophyta</taxon>
        <taxon>Magnoliopsida</taxon>
        <taxon>Proteales</taxon>
        <taxon>Nelumbonaceae</taxon>
        <taxon>Nelumbo</taxon>
    </lineage>
</organism>
<dbReference type="PANTHER" id="PTHR46539:SF9">
    <property type="entry name" value="RING-H2 FINGER PROTEIN ATL56"/>
    <property type="match status" value="1"/>
</dbReference>
<accession>A0A1U8BM08</accession>
<evidence type="ECO:0000313" key="10">
    <source>
        <dbReference type="RefSeq" id="XP_010278039.1"/>
    </source>
</evidence>
<gene>
    <name evidence="10" type="primary">LOC104612350</name>
</gene>
<dbReference type="GeneID" id="104612350"/>
<dbReference type="OMA" id="IHICVAS"/>
<proteinExistence type="predicted"/>
<evidence type="ECO:0000256" key="1">
    <source>
        <dbReference type="ARBA" id="ARBA00004370"/>
    </source>
</evidence>
<keyword evidence="6" id="KW-1133">Transmembrane helix</keyword>
<dbReference type="AlphaFoldDB" id="A0A1U8BM08"/>
<comment type="subcellular location">
    <subcellularLocation>
        <location evidence="1">Membrane</location>
    </subcellularLocation>
</comment>
<dbReference type="SMART" id="SM00184">
    <property type="entry name" value="RING"/>
    <property type="match status" value="1"/>
</dbReference>
<evidence type="ECO:0000259" key="8">
    <source>
        <dbReference type="PROSITE" id="PS50089"/>
    </source>
</evidence>
<dbReference type="Gene3D" id="3.30.40.10">
    <property type="entry name" value="Zinc/RING finger domain, C3HC4 (zinc finger)"/>
    <property type="match status" value="1"/>
</dbReference>